<dbReference type="Proteomes" id="UP000284751">
    <property type="component" value="Unassembled WGS sequence"/>
</dbReference>
<dbReference type="GO" id="GO:0016874">
    <property type="term" value="F:ligase activity"/>
    <property type="evidence" value="ECO:0007669"/>
    <property type="project" value="UniProtKB-KW"/>
</dbReference>
<comment type="caution">
    <text evidence="1">The sequence shown here is derived from an EMBL/GenBank/DDBJ whole genome shotgun (WGS) entry which is preliminary data.</text>
</comment>
<proteinExistence type="predicted"/>
<reference evidence="1 2" key="1">
    <citation type="submission" date="2018-08" db="EMBL/GenBank/DDBJ databases">
        <title>A genome reference for cultivated species of the human gut microbiota.</title>
        <authorList>
            <person name="Zou Y."/>
            <person name="Xue W."/>
            <person name="Luo G."/>
        </authorList>
    </citation>
    <scope>NUCLEOTIDE SEQUENCE [LARGE SCALE GENOMIC DNA]</scope>
    <source>
        <strain evidence="1 2">AF28-26</strain>
    </source>
</reference>
<organism evidence="1 2">
    <name type="scientific">[Clostridium] leptum</name>
    <dbReference type="NCBI Taxonomy" id="1535"/>
    <lineage>
        <taxon>Bacteria</taxon>
        <taxon>Bacillati</taxon>
        <taxon>Bacillota</taxon>
        <taxon>Clostridia</taxon>
        <taxon>Eubacteriales</taxon>
        <taxon>Oscillospiraceae</taxon>
        <taxon>Oscillospiraceae incertae sedis</taxon>
    </lineage>
</organism>
<keyword evidence="1" id="KW-0436">Ligase</keyword>
<gene>
    <name evidence="1" type="ORF">DWY99_06835</name>
</gene>
<evidence type="ECO:0000313" key="2">
    <source>
        <dbReference type="Proteomes" id="UP000284751"/>
    </source>
</evidence>
<dbReference type="AlphaFoldDB" id="A0A412AXA3"/>
<accession>A0A412AXA3</accession>
<sequence length="102" mass="10776">MSKMSELDAVIRDLRTAAAAINDAADTLSEMFSGETAEAPAKPTEPVPTKEDVRAILAEMSSRGFTAQVKELLRQHGAATLSGIDPTEYAALIKDAEGLENG</sequence>
<dbReference type="EMBL" id="QRTC01000022">
    <property type="protein sequence ID" value="RGQ40913.1"/>
    <property type="molecule type" value="Genomic_DNA"/>
</dbReference>
<evidence type="ECO:0000313" key="1">
    <source>
        <dbReference type="EMBL" id="RGQ40913.1"/>
    </source>
</evidence>
<protein>
    <submittedName>
        <fullName evidence="1">DNA ligase</fullName>
    </submittedName>
</protein>
<name>A0A412AXA3_9FIRM</name>